<protein>
    <submittedName>
        <fullName evidence="2">Membrane protein implicated in regulation of membrane protease activity</fullName>
    </submittedName>
</protein>
<dbReference type="Proteomes" id="UP000294480">
    <property type="component" value="Unassembled WGS sequence"/>
</dbReference>
<keyword evidence="1" id="KW-0812">Transmembrane</keyword>
<dbReference type="GO" id="GO:0008233">
    <property type="term" value="F:peptidase activity"/>
    <property type="evidence" value="ECO:0007669"/>
    <property type="project" value="UniProtKB-KW"/>
</dbReference>
<proteinExistence type="predicted"/>
<dbReference type="GO" id="GO:0006508">
    <property type="term" value="P:proteolysis"/>
    <property type="evidence" value="ECO:0007669"/>
    <property type="project" value="UniProtKB-KW"/>
</dbReference>
<keyword evidence="1" id="KW-0472">Membrane</keyword>
<dbReference type="RefSeq" id="WP_133619259.1">
    <property type="nucleotide sequence ID" value="NZ_SNZE01000004.1"/>
</dbReference>
<dbReference type="AlphaFoldDB" id="A0A4R6YA97"/>
<evidence type="ECO:0000313" key="3">
    <source>
        <dbReference type="Proteomes" id="UP000294480"/>
    </source>
</evidence>
<keyword evidence="1" id="KW-1133">Transmembrane helix</keyword>
<dbReference type="OrthoDB" id="5654021at2"/>
<feature type="transmembrane region" description="Helical" evidence="1">
    <location>
        <begin position="45"/>
        <end position="64"/>
    </location>
</feature>
<reference evidence="2 3" key="1">
    <citation type="submission" date="2019-03" db="EMBL/GenBank/DDBJ databases">
        <title>Genomic Encyclopedia of Type Strains, Phase IV (KMG-IV): sequencing the most valuable type-strain genomes for metagenomic binning, comparative biology and taxonomic classification.</title>
        <authorList>
            <person name="Goeker M."/>
        </authorList>
    </citation>
    <scope>NUCLEOTIDE SEQUENCE [LARGE SCALE GENOMIC DNA]</scope>
    <source>
        <strain evidence="2 3">DSM 102852</strain>
    </source>
</reference>
<name>A0A4R6YA97_9BURK</name>
<comment type="caution">
    <text evidence="2">The sequence shown here is derived from an EMBL/GenBank/DDBJ whole genome shotgun (WGS) entry which is preliminary data.</text>
</comment>
<evidence type="ECO:0000256" key="1">
    <source>
        <dbReference type="SAM" id="Phobius"/>
    </source>
</evidence>
<sequence length="138" mass="15484">MSTYSWLVIATVLLVIEITTGTFYLLMLAIAAVCAWFGYLLGASFLSQSLIFLVASAILVSLVYRYRTQKLRQAVPNLADQLDTGEIVMVNKWHNGVGDTQYRGAHWQVVLETPIEHPTTGQYRIVRLDGTRLLVKPL</sequence>
<organism evidence="2 3">
    <name type="scientific">Hydromonas duriensis</name>
    <dbReference type="NCBI Taxonomy" id="1527608"/>
    <lineage>
        <taxon>Bacteria</taxon>
        <taxon>Pseudomonadati</taxon>
        <taxon>Pseudomonadota</taxon>
        <taxon>Betaproteobacteria</taxon>
        <taxon>Burkholderiales</taxon>
        <taxon>Burkholderiaceae</taxon>
        <taxon>Hydromonas</taxon>
    </lineage>
</organism>
<gene>
    <name evidence="2" type="ORF">DFR44_104116</name>
</gene>
<dbReference type="EMBL" id="SNZE01000004">
    <property type="protein sequence ID" value="TDR32397.1"/>
    <property type="molecule type" value="Genomic_DNA"/>
</dbReference>
<keyword evidence="2" id="KW-0378">Hydrolase</keyword>
<keyword evidence="2" id="KW-0645">Protease</keyword>
<evidence type="ECO:0000313" key="2">
    <source>
        <dbReference type="EMBL" id="TDR32397.1"/>
    </source>
</evidence>
<accession>A0A4R6YA97</accession>
<feature type="transmembrane region" description="Helical" evidence="1">
    <location>
        <begin position="7"/>
        <end position="39"/>
    </location>
</feature>
<keyword evidence="3" id="KW-1185">Reference proteome</keyword>